<feature type="domain" description="Orn/Lys/Arg decarboxylases family 1 pyridoxal-P attachment site" evidence="6">
    <location>
        <begin position="15"/>
        <end position="313"/>
    </location>
</feature>
<dbReference type="EMBL" id="FQVH01000007">
    <property type="protein sequence ID" value="SHE87963.1"/>
    <property type="molecule type" value="Genomic_DNA"/>
</dbReference>
<dbReference type="CDD" id="cd00615">
    <property type="entry name" value="Orn_deC_like"/>
    <property type="match status" value="1"/>
</dbReference>
<evidence type="ECO:0000256" key="1">
    <source>
        <dbReference type="ARBA" id="ARBA00001933"/>
    </source>
</evidence>
<dbReference type="Proteomes" id="UP000184088">
    <property type="component" value="Unassembled WGS sequence"/>
</dbReference>
<gene>
    <name evidence="8" type="ORF">SAMN02746089_00936</name>
</gene>
<keyword evidence="3" id="KW-0210">Decarboxylase</keyword>
<dbReference type="Gene3D" id="3.90.100.10">
    <property type="entry name" value="Orn/Lys/Arg decarboxylase, C-terminal domain"/>
    <property type="match status" value="1"/>
</dbReference>
<dbReference type="AlphaFoldDB" id="A0A1M4X3M3"/>
<dbReference type="InterPro" id="IPR008286">
    <property type="entry name" value="Prn/Lys/Arg_de-COase_C"/>
</dbReference>
<evidence type="ECO:0000256" key="4">
    <source>
        <dbReference type="ARBA" id="ARBA00022898"/>
    </source>
</evidence>
<dbReference type="InterPro" id="IPR052357">
    <property type="entry name" value="Orn_Lys_Arg_decarboxylase-I"/>
</dbReference>
<evidence type="ECO:0000256" key="5">
    <source>
        <dbReference type="ARBA" id="ARBA00023239"/>
    </source>
</evidence>
<evidence type="ECO:0000256" key="2">
    <source>
        <dbReference type="ARBA" id="ARBA00010671"/>
    </source>
</evidence>
<dbReference type="PANTHER" id="PTHR43277">
    <property type="entry name" value="ARGININE DECARBOXYLASE"/>
    <property type="match status" value="1"/>
</dbReference>
<evidence type="ECO:0000313" key="9">
    <source>
        <dbReference type="Proteomes" id="UP000184088"/>
    </source>
</evidence>
<dbReference type="InterPro" id="IPR015424">
    <property type="entry name" value="PyrdxlP-dep_Trfase"/>
</dbReference>
<dbReference type="SUPFAM" id="SSF53383">
    <property type="entry name" value="PLP-dependent transferases"/>
    <property type="match status" value="1"/>
</dbReference>
<dbReference type="InterPro" id="IPR000310">
    <property type="entry name" value="Orn/Lys/Arg_deCO2ase_major_dom"/>
</dbReference>
<dbReference type="RefSeq" id="WP_073342159.1">
    <property type="nucleotide sequence ID" value="NZ_FQVH01000007.1"/>
</dbReference>
<accession>A0A1M4X3M3</accession>
<keyword evidence="5" id="KW-0456">Lyase</keyword>
<evidence type="ECO:0000259" key="6">
    <source>
        <dbReference type="Pfam" id="PF01276"/>
    </source>
</evidence>
<name>A0A1M4X3M3_9THEO</name>
<comment type="similarity">
    <text evidence="2">Belongs to the Orn/Lys/Arg decarboxylase class-I family.</text>
</comment>
<evidence type="ECO:0000259" key="7">
    <source>
        <dbReference type="Pfam" id="PF03711"/>
    </source>
</evidence>
<evidence type="ECO:0000313" key="8">
    <source>
        <dbReference type="EMBL" id="SHE87963.1"/>
    </source>
</evidence>
<reference evidence="8 9" key="1">
    <citation type="submission" date="2016-11" db="EMBL/GenBank/DDBJ databases">
        <authorList>
            <person name="Jaros S."/>
            <person name="Januszkiewicz K."/>
            <person name="Wedrychowicz H."/>
        </authorList>
    </citation>
    <scope>NUCLEOTIDE SEQUENCE [LARGE SCALE GENOMIC DNA]</scope>
    <source>
        <strain evidence="8 9">DSM 17918</strain>
    </source>
</reference>
<dbReference type="Pfam" id="PF01276">
    <property type="entry name" value="OKR_DC_1"/>
    <property type="match status" value="1"/>
</dbReference>
<feature type="domain" description="Orn/Lys/Arg decarboxylase C-terminal" evidence="7">
    <location>
        <begin position="414"/>
        <end position="467"/>
    </location>
</feature>
<dbReference type="Pfam" id="PF03711">
    <property type="entry name" value="OKR_DC_1_C"/>
    <property type="match status" value="1"/>
</dbReference>
<dbReference type="Gene3D" id="3.40.640.10">
    <property type="entry name" value="Type I PLP-dependent aspartate aminotransferase-like (Major domain)"/>
    <property type="match status" value="1"/>
</dbReference>
<protein>
    <submittedName>
        <fullName evidence="8">Arginine decarboxylase</fullName>
    </submittedName>
</protein>
<dbReference type="STRING" id="1121256.SAMN02746089_00936"/>
<sequence>MKKQEELRDFNIQVPLLEALEGYIAEGVVPMHMPGHKQGRGFIKLDVNGGGRPGSSSFEHIIEMDLTEIPGLDNLHYPEGPIKKAEELAAQAFGADRTFFIVNGSTAGVYAMMLGVLDPDDRVIVMRNSHRSVYNAMILGGIRPYYLLPSYCKEYGVAMGVTAQDVIYAMDRCPEARAVVITSPNYYGYCLDIKSIAEEVHKRGKLLLVDEAHGAHLHFSKRLPADALAQGADMVVQSAHKTLCAFTQTAYLHVKSDNVNIERVREALRLVQSTSPSYMLMASLDYARALMEGQGKSMLERAIDMSIKLRRQLRDAGVVCPGDEMIGRYGIAGFDATKLIINMSHWGYSGYDIERILRQEYKVQLEMSDPYNGLAMITLADDQSTVGVLEKALMDMAKKLHKRGRLSVEDVDISLPPMALTPRQAYYSPKAEVPLNEAEGMICGGFIVPYPPGIPVLCPGEIITKEVIKLIGRYERVQGVDKGKIKVLYKY</sequence>
<evidence type="ECO:0000256" key="3">
    <source>
        <dbReference type="ARBA" id="ARBA00022793"/>
    </source>
</evidence>
<dbReference type="PANTHER" id="PTHR43277:SF4">
    <property type="entry name" value="ARGININE DECARBOXYLASE"/>
    <property type="match status" value="1"/>
</dbReference>
<keyword evidence="9" id="KW-1185">Reference proteome</keyword>
<dbReference type="GO" id="GO:0016831">
    <property type="term" value="F:carboxy-lyase activity"/>
    <property type="evidence" value="ECO:0007669"/>
    <property type="project" value="UniProtKB-KW"/>
</dbReference>
<dbReference type="InterPro" id="IPR015421">
    <property type="entry name" value="PyrdxlP-dep_Trfase_major"/>
</dbReference>
<dbReference type="OrthoDB" id="9815233at2"/>
<organism evidence="8 9">
    <name type="scientific">Caldanaerobius fijiensis DSM 17918</name>
    <dbReference type="NCBI Taxonomy" id="1121256"/>
    <lineage>
        <taxon>Bacteria</taxon>
        <taxon>Bacillati</taxon>
        <taxon>Bacillota</taxon>
        <taxon>Clostridia</taxon>
        <taxon>Thermoanaerobacterales</taxon>
        <taxon>Thermoanaerobacteraceae</taxon>
        <taxon>Caldanaerobius</taxon>
    </lineage>
</organism>
<proteinExistence type="inferred from homology"/>
<comment type="cofactor">
    <cofactor evidence="1">
        <name>pyridoxal 5'-phosphate</name>
        <dbReference type="ChEBI" id="CHEBI:597326"/>
    </cofactor>
</comment>
<keyword evidence="4" id="KW-0663">Pyridoxal phosphate</keyword>